<dbReference type="EMBL" id="BARW01022061">
    <property type="protein sequence ID" value="GAI95165.1"/>
    <property type="molecule type" value="Genomic_DNA"/>
</dbReference>
<reference evidence="1" key="1">
    <citation type="journal article" date="2014" name="Front. Microbiol.">
        <title>High frequency of phylogenetically diverse reductive dehalogenase-homologous genes in deep subseafloor sedimentary metagenomes.</title>
        <authorList>
            <person name="Kawai M."/>
            <person name="Futagami T."/>
            <person name="Toyoda A."/>
            <person name="Takaki Y."/>
            <person name="Nishi S."/>
            <person name="Hori S."/>
            <person name="Arai W."/>
            <person name="Tsubouchi T."/>
            <person name="Morono Y."/>
            <person name="Uchiyama I."/>
            <person name="Ito T."/>
            <person name="Fujiyama A."/>
            <person name="Inagaki F."/>
            <person name="Takami H."/>
        </authorList>
    </citation>
    <scope>NUCLEOTIDE SEQUENCE</scope>
    <source>
        <strain evidence="1">Expedition CK06-06</strain>
    </source>
</reference>
<dbReference type="InterPro" id="IPR036439">
    <property type="entry name" value="Dockerin_dom_sf"/>
</dbReference>
<organism evidence="1">
    <name type="scientific">marine sediment metagenome</name>
    <dbReference type="NCBI Taxonomy" id="412755"/>
    <lineage>
        <taxon>unclassified sequences</taxon>
        <taxon>metagenomes</taxon>
        <taxon>ecological metagenomes</taxon>
    </lineage>
</organism>
<feature type="non-terminal residue" evidence="1">
    <location>
        <position position="1"/>
    </location>
</feature>
<evidence type="ECO:0008006" key="2">
    <source>
        <dbReference type="Google" id="ProtNLM"/>
    </source>
</evidence>
<dbReference type="AlphaFoldDB" id="X1U5Q6"/>
<proteinExistence type="predicted"/>
<accession>X1U5Q6</accession>
<dbReference type="InterPro" id="IPR018247">
    <property type="entry name" value="EF_Hand_1_Ca_BS"/>
</dbReference>
<sequence length="253" mass="28192">EHETADLRLVKLFGANLPNFVGIYEKPNEPGREIVIGGYGVGTGAPLKTNGKTYGYEWAHIDSRALRIGTNRIESTQDDNELEGLTSDVIIADFDGLHEGSPTTYETIPAVYDSGGGWFVKQRRTWKLAGLSRAVEPHYEQGHDDDPNHVLYESWFRDRSDPSTADADYFDAVRISSYAQWINDRIPSVLPGDLNGDDEVDIADFSVFARQWPRTDCQPPNPCLGADSEPDGDVDWLDLAKFASHWLTANPPH</sequence>
<dbReference type="GO" id="GO:0000272">
    <property type="term" value="P:polysaccharide catabolic process"/>
    <property type="evidence" value="ECO:0007669"/>
    <property type="project" value="InterPro"/>
</dbReference>
<evidence type="ECO:0000313" key="1">
    <source>
        <dbReference type="EMBL" id="GAI95165.1"/>
    </source>
</evidence>
<protein>
    <recommendedName>
        <fullName evidence="2">Dockerin domain-containing protein</fullName>
    </recommendedName>
</protein>
<dbReference type="PROSITE" id="PS00018">
    <property type="entry name" value="EF_HAND_1"/>
    <property type="match status" value="1"/>
</dbReference>
<name>X1U5Q6_9ZZZZ</name>
<dbReference type="Gene3D" id="1.10.1330.10">
    <property type="entry name" value="Dockerin domain"/>
    <property type="match status" value="1"/>
</dbReference>
<dbReference type="SUPFAM" id="SSF63446">
    <property type="entry name" value="Type I dockerin domain"/>
    <property type="match status" value="1"/>
</dbReference>
<comment type="caution">
    <text evidence="1">The sequence shown here is derived from an EMBL/GenBank/DDBJ whole genome shotgun (WGS) entry which is preliminary data.</text>
</comment>
<gene>
    <name evidence="1" type="ORF">S12H4_36934</name>
</gene>